<evidence type="ECO:0000256" key="4">
    <source>
        <dbReference type="ARBA" id="ARBA00023242"/>
    </source>
</evidence>
<dbReference type="GO" id="GO:0032040">
    <property type="term" value="C:small-subunit processome"/>
    <property type="evidence" value="ECO:0007669"/>
    <property type="project" value="TreeGrafter"/>
</dbReference>
<comment type="subcellular location">
    <subcellularLocation>
        <location evidence="1">Nucleus</location>
        <location evidence="1">Nucleolus</location>
    </subcellularLocation>
</comment>
<dbReference type="PANTHER" id="PTHR17039">
    <property type="entry name" value="U3 SMALL NUCLEOLAR RIBONUCLEOPROTEIN PROTEIN MPP10"/>
    <property type="match status" value="1"/>
</dbReference>
<keyword evidence="2" id="KW-0690">Ribosome biogenesis</keyword>
<keyword evidence="5" id="KW-0687">Ribonucleoprotein</keyword>
<dbReference type="AlphaFoldDB" id="A0A2A9NWH4"/>
<name>A0A2A9NWH4_9AGAR</name>
<organism evidence="8 9">
    <name type="scientific">Amanita thiersii Skay4041</name>
    <dbReference type="NCBI Taxonomy" id="703135"/>
    <lineage>
        <taxon>Eukaryota</taxon>
        <taxon>Fungi</taxon>
        <taxon>Dikarya</taxon>
        <taxon>Basidiomycota</taxon>
        <taxon>Agaricomycotina</taxon>
        <taxon>Agaricomycetes</taxon>
        <taxon>Agaricomycetidae</taxon>
        <taxon>Agaricales</taxon>
        <taxon>Pluteineae</taxon>
        <taxon>Amanitaceae</taxon>
        <taxon>Amanita</taxon>
    </lineage>
</organism>
<dbReference type="EMBL" id="KZ301969">
    <property type="protein sequence ID" value="PFH54508.1"/>
    <property type="molecule type" value="Genomic_DNA"/>
</dbReference>
<keyword evidence="4" id="KW-0539">Nucleus</keyword>
<proteinExistence type="inferred from homology"/>
<evidence type="ECO:0000256" key="6">
    <source>
        <dbReference type="ARBA" id="ARBA00029455"/>
    </source>
</evidence>
<evidence type="ECO:0000256" key="5">
    <source>
        <dbReference type="ARBA" id="ARBA00023274"/>
    </source>
</evidence>
<feature type="region of interest" description="Disordered" evidence="7">
    <location>
        <begin position="228"/>
        <end position="255"/>
    </location>
</feature>
<feature type="compositionally biased region" description="Basic and acidic residues" evidence="7">
    <location>
        <begin position="237"/>
        <end position="247"/>
    </location>
</feature>
<dbReference type="PANTHER" id="PTHR17039:SF0">
    <property type="entry name" value="U3 SMALL NUCLEOLAR RIBONUCLEOPROTEIN PROTEIN MPP10"/>
    <property type="match status" value="1"/>
</dbReference>
<evidence type="ECO:0000256" key="2">
    <source>
        <dbReference type="ARBA" id="ARBA00022517"/>
    </source>
</evidence>
<evidence type="ECO:0000313" key="9">
    <source>
        <dbReference type="Proteomes" id="UP000242287"/>
    </source>
</evidence>
<sequence>MTTHEKRLAALQKQIEELETENVGPKDWVLLGEAGSKSRPQNSLLEEDLEFDRVYKPVPVVTEETVQALEHRIKARILEGRYDDVIRIREPEDRPFLPSRMFELKDTKSAQSLAQIYEDEYVNAQSGTVGDDRDGKLRKEHEEIGRLWESICHKLDALCNAHFTPKEPKAIITSIANIPTASIESALPTTKSTTTMLAPEEIFAAATSEPRARSEMTPAEKRTLHNKQLKTKKKSRQMLEKSVDKFSKSKSVKKQKQAALESVVKSGKGVTVVGKRSKEMVVKKGKR</sequence>
<keyword evidence="9" id="KW-1185">Reference proteome</keyword>
<reference evidence="8 9" key="1">
    <citation type="submission" date="2014-02" db="EMBL/GenBank/DDBJ databases">
        <title>Transposable element dynamics among asymbiotic and ectomycorrhizal Amanita fungi.</title>
        <authorList>
            <consortium name="DOE Joint Genome Institute"/>
            <person name="Hess J."/>
            <person name="Skrede I."/>
            <person name="Wolfe B."/>
            <person name="LaButti K."/>
            <person name="Ohm R.A."/>
            <person name="Grigoriev I.V."/>
            <person name="Pringle A."/>
        </authorList>
    </citation>
    <scope>NUCLEOTIDE SEQUENCE [LARGE SCALE GENOMIC DNA]</scope>
    <source>
        <strain evidence="8 9">SKay4041</strain>
    </source>
</reference>
<dbReference type="STRING" id="703135.A0A2A9NWH4"/>
<dbReference type="GO" id="GO:0006364">
    <property type="term" value="P:rRNA processing"/>
    <property type="evidence" value="ECO:0007669"/>
    <property type="project" value="UniProtKB-KW"/>
</dbReference>
<dbReference type="Pfam" id="PF04006">
    <property type="entry name" value="Mpp10"/>
    <property type="match status" value="1"/>
</dbReference>
<dbReference type="GO" id="GO:0005732">
    <property type="term" value="C:sno(s)RNA-containing ribonucleoprotein complex"/>
    <property type="evidence" value="ECO:0007669"/>
    <property type="project" value="InterPro"/>
</dbReference>
<keyword evidence="3" id="KW-0698">rRNA processing</keyword>
<evidence type="ECO:0000256" key="7">
    <source>
        <dbReference type="SAM" id="MobiDB-lite"/>
    </source>
</evidence>
<comment type="similarity">
    <text evidence="6">Belongs to the MPP10 family.</text>
</comment>
<dbReference type="InterPro" id="IPR012173">
    <property type="entry name" value="Mpp10"/>
</dbReference>
<accession>A0A2A9NWH4</accession>
<dbReference type="GO" id="GO:0034457">
    <property type="term" value="C:Mpp10 complex"/>
    <property type="evidence" value="ECO:0007669"/>
    <property type="project" value="InterPro"/>
</dbReference>
<protein>
    <submittedName>
        <fullName evidence="8">Uncharacterized protein</fullName>
    </submittedName>
</protein>
<dbReference type="OrthoDB" id="445326at2759"/>
<evidence type="ECO:0000256" key="1">
    <source>
        <dbReference type="ARBA" id="ARBA00004604"/>
    </source>
</evidence>
<dbReference type="Proteomes" id="UP000242287">
    <property type="component" value="Unassembled WGS sequence"/>
</dbReference>
<gene>
    <name evidence="8" type="ORF">AMATHDRAFT_134168</name>
</gene>
<evidence type="ECO:0000313" key="8">
    <source>
        <dbReference type="EMBL" id="PFH54508.1"/>
    </source>
</evidence>
<evidence type="ECO:0000256" key="3">
    <source>
        <dbReference type="ARBA" id="ARBA00022552"/>
    </source>
</evidence>